<protein>
    <submittedName>
        <fullName evidence="2">Competence protein CoiA</fullName>
    </submittedName>
</protein>
<dbReference type="InterPro" id="IPR057253">
    <property type="entry name" value="CoiA-like_N"/>
</dbReference>
<evidence type="ECO:0000313" key="2">
    <source>
        <dbReference type="EMBL" id="GAE31257.1"/>
    </source>
</evidence>
<evidence type="ECO:0000259" key="1">
    <source>
        <dbReference type="PROSITE" id="PS00028"/>
    </source>
</evidence>
<dbReference type="Pfam" id="PF06054">
    <property type="entry name" value="CoiA_nuc"/>
    <property type="match status" value="1"/>
</dbReference>
<name>W4QH51_9BACI</name>
<dbReference type="InterPro" id="IPR010330">
    <property type="entry name" value="CoiA_nuc"/>
</dbReference>
<comment type="caution">
    <text evidence="2">The sequence shown here is derived from an EMBL/GenBank/DDBJ whole genome shotgun (WGS) entry which is preliminary data.</text>
</comment>
<dbReference type="InterPro" id="IPR057252">
    <property type="entry name" value="CoiA_C"/>
</dbReference>
<dbReference type="InterPro" id="IPR013087">
    <property type="entry name" value="Znf_C2H2_type"/>
</dbReference>
<dbReference type="AlphaFoldDB" id="W4QH51"/>
<dbReference type="Proteomes" id="UP000018895">
    <property type="component" value="Unassembled WGS sequence"/>
</dbReference>
<dbReference type="EMBL" id="BAUU01000017">
    <property type="protein sequence ID" value="GAE31257.1"/>
    <property type="molecule type" value="Genomic_DNA"/>
</dbReference>
<dbReference type="RefSeq" id="WP_052015903.1">
    <property type="nucleotide sequence ID" value="NZ_BAUU01000017.1"/>
</dbReference>
<proteinExistence type="predicted"/>
<dbReference type="Pfam" id="PF25164">
    <property type="entry name" value="CoiA_N"/>
    <property type="match status" value="1"/>
</dbReference>
<feature type="domain" description="C2H2-type" evidence="1">
    <location>
        <begin position="34"/>
        <end position="56"/>
    </location>
</feature>
<reference evidence="2" key="1">
    <citation type="journal article" date="2014" name="Genome Announc.">
        <title>Draft Genome Sequences of Three Alkaliphilic Bacillus Strains, Bacillus wakoensis JCM 9140T, Bacillus akibai JCM 9157T, and Bacillus hemicellulosilyticus JCM 9152T.</title>
        <authorList>
            <person name="Yuki M."/>
            <person name="Oshima K."/>
            <person name="Suda W."/>
            <person name="Oshida Y."/>
            <person name="Kitamura K."/>
            <person name="Iida T."/>
            <person name="Hattori M."/>
            <person name="Ohkuma M."/>
        </authorList>
    </citation>
    <scope>NUCLEOTIDE SEQUENCE [LARGE SCALE GENOMIC DNA]</scope>
    <source>
        <strain evidence="2">JCM 9152</strain>
    </source>
</reference>
<dbReference type="PIRSF" id="PIRSF007487">
    <property type="entry name" value="Competence-induced_CoiA_bac"/>
    <property type="match status" value="1"/>
</dbReference>
<gene>
    <name evidence="2" type="ORF">JCM9152_2714</name>
</gene>
<dbReference type="PROSITE" id="PS00028">
    <property type="entry name" value="ZINC_FINGER_C2H2_1"/>
    <property type="match status" value="1"/>
</dbReference>
<dbReference type="STRING" id="1236971.JCM9152_2714"/>
<dbReference type="OrthoDB" id="3784230at2"/>
<keyword evidence="3" id="KW-1185">Reference proteome</keyword>
<organism evidence="2 3">
    <name type="scientific">Halalkalibacter hemicellulosilyticusJCM 9152</name>
    <dbReference type="NCBI Taxonomy" id="1236971"/>
    <lineage>
        <taxon>Bacteria</taxon>
        <taxon>Bacillati</taxon>
        <taxon>Bacillota</taxon>
        <taxon>Bacilli</taxon>
        <taxon>Bacillales</taxon>
        <taxon>Bacillaceae</taxon>
        <taxon>Halalkalibacter</taxon>
    </lineage>
</organism>
<dbReference type="InterPro" id="IPR021176">
    <property type="entry name" value="Competence-induced_CoiA"/>
</dbReference>
<dbReference type="Pfam" id="PF25166">
    <property type="entry name" value="CoiA_C"/>
    <property type="match status" value="1"/>
</dbReference>
<evidence type="ECO:0000313" key="3">
    <source>
        <dbReference type="Proteomes" id="UP000018895"/>
    </source>
</evidence>
<sequence>MFTAALSNGTIISLVDDWPLQELKELRKKDQFYCPVCEKPVVLKLGRKNHSHFAHHSKQGCSYLPEHETNYHLTGKRDLYNWLKKQNVPVKMEYYLPIIKQRPDLLFRLQNKLYALEYQCSTIPLDLIEKRTEGYLQQGIIPVWILGGNRLKRRGQYHFTLQAFEWFASIEQLTSKRVIVYYCPETKAVSHLHHITPYSTTKVLATYNEGPLIDTKIETALHPHFKSSQLLQQWLTIKKHWRYQIPHPYPQLIERYFRQLIYKHRLSPSLFPIEAGWPTSNCELLETPTYIWQTFLLLECFQYQPLNQPFNKNIVIQCMHGLIRNRLFSQRNLLDTKPWTFSIDGYLDWLVKVRYLQRLDSTSDQYIRIRDSINPKTSSQAIQLDHKCMLRVIEQNPLYLNSKMKEELN</sequence>
<accession>W4QH51</accession>